<comment type="caution">
    <text evidence="1">The sequence shown here is derived from an EMBL/GenBank/DDBJ whole genome shotgun (WGS) entry which is preliminary data.</text>
</comment>
<accession>A0A0F9ADK5</accession>
<sequence length="46" mass="5305">MDNNILDIDGDKNQSLSAWVNEIMMPVLETISFVTMELELQLHEIN</sequence>
<organism evidence="1">
    <name type="scientific">marine sediment metagenome</name>
    <dbReference type="NCBI Taxonomy" id="412755"/>
    <lineage>
        <taxon>unclassified sequences</taxon>
        <taxon>metagenomes</taxon>
        <taxon>ecological metagenomes</taxon>
    </lineage>
</organism>
<dbReference type="EMBL" id="LAZR01055356">
    <property type="protein sequence ID" value="KKK76549.1"/>
    <property type="molecule type" value="Genomic_DNA"/>
</dbReference>
<dbReference type="AlphaFoldDB" id="A0A0F9ADK5"/>
<reference evidence="1" key="1">
    <citation type="journal article" date="2015" name="Nature">
        <title>Complex archaea that bridge the gap between prokaryotes and eukaryotes.</title>
        <authorList>
            <person name="Spang A."/>
            <person name="Saw J.H."/>
            <person name="Jorgensen S.L."/>
            <person name="Zaremba-Niedzwiedzka K."/>
            <person name="Martijn J."/>
            <person name="Lind A.E."/>
            <person name="van Eijk R."/>
            <person name="Schleper C."/>
            <person name="Guy L."/>
            <person name="Ettema T.J."/>
        </authorList>
    </citation>
    <scope>NUCLEOTIDE SEQUENCE</scope>
</reference>
<gene>
    <name evidence="1" type="ORF">LCGC14_2862500</name>
</gene>
<protein>
    <submittedName>
        <fullName evidence="1">Uncharacterized protein</fullName>
    </submittedName>
</protein>
<proteinExistence type="predicted"/>
<name>A0A0F9ADK5_9ZZZZ</name>
<evidence type="ECO:0000313" key="1">
    <source>
        <dbReference type="EMBL" id="KKK76549.1"/>
    </source>
</evidence>